<dbReference type="PANTHER" id="PTHR33571:SF12">
    <property type="entry name" value="BSL3053 PROTEIN"/>
    <property type="match status" value="1"/>
</dbReference>
<dbReference type="HOGENOM" id="CLU_130257_10_2_6"/>
<dbReference type="AlphaFoldDB" id="G0A577"/>
<keyword evidence="2" id="KW-1277">Toxin-antitoxin system</keyword>
<sequence>MTKLYATLQQDKPRILAIAQHYHAHNIRIFGSVVRGEERDDSDIDFLVDFMPGSTLLDQVGLIEALSSELGRKVDVISERALNKYLRQTVLQEAQPL</sequence>
<dbReference type="InterPro" id="IPR002934">
    <property type="entry name" value="Polymerase_NTP_transf_dom"/>
</dbReference>
<proteinExistence type="inferred from homology"/>
<dbReference type="SUPFAM" id="SSF81301">
    <property type="entry name" value="Nucleotidyltransferase"/>
    <property type="match status" value="1"/>
</dbReference>
<dbReference type="STRING" id="857087.Metme_1996"/>
<reference evidence="11 12" key="1">
    <citation type="journal article" date="2011" name="J. Bacteriol.">
        <title>Complete Genome Sequence of the Aerobic Marine Methanotroph Methylomonas methanica MC09.</title>
        <authorList>
            <person name="Boden R."/>
            <person name="Cunliffe M."/>
            <person name="Scanlan J."/>
            <person name="Moussard H."/>
            <person name="Kits K.D."/>
            <person name="Klotz M.G."/>
            <person name="Jetten M.S."/>
            <person name="Vuilleumier S."/>
            <person name="Han J."/>
            <person name="Peters L."/>
            <person name="Mikhailova N."/>
            <person name="Teshima H."/>
            <person name="Tapia R."/>
            <person name="Kyrpides N."/>
            <person name="Ivanova N."/>
            <person name="Pagani I."/>
            <person name="Cheng J.F."/>
            <person name="Goodwin L."/>
            <person name="Han C."/>
            <person name="Hauser L."/>
            <person name="Land M.L."/>
            <person name="Lapidus A."/>
            <person name="Lucas S."/>
            <person name="Pitluck S."/>
            <person name="Woyke T."/>
            <person name="Stein L."/>
            <person name="Murrell J.C."/>
        </authorList>
    </citation>
    <scope>NUCLEOTIDE SEQUENCE [LARGE SCALE GENOMIC DNA]</scope>
    <source>
        <strain evidence="11 12">MC09</strain>
    </source>
</reference>
<evidence type="ECO:0000259" key="10">
    <source>
        <dbReference type="Pfam" id="PF01909"/>
    </source>
</evidence>
<evidence type="ECO:0000256" key="4">
    <source>
        <dbReference type="ARBA" id="ARBA00022695"/>
    </source>
</evidence>
<dbReference type="KEGG" id="mmt:Metme_1996"/>
<dbReference type="Proteomes" id="UP000008888">
    <property type="component" value="Chromosome"/>
</dbReference>
<evidence type="ECO:0000313" key="11">
    <source>
        <dbReference type="EMBL" id="AEG00407.1"/>
    </source>
</evidence>
<keyword evidence="12" id="KW-1185">Reference proteome</keyword>
<evidence type="ECO:0000256" key="8">
    <source>
        <dbReference type="ARBA" id="ARBA00022842"/>
    </source>
</evidence>
<dbReference type="CDD" id="cd05403">
    <property type="entry name" value="NT_KNTase_like"/>
    <property type="match status" value="1"/>
</dbReference>
<evidence type="ECO:0000313" key="12">
    <source>
        <dbReference type="Proteomes" id="UP000008888"/>
    </source>
</evidence>
<keyword evidence="4" id="KW-0548">Nucleotidyltransferase</keyword>
<dbReference type="GO" id="GO:0005524">
    <property type="term" value="F:ATP binding"/>
    <property type="evidence" value="ECO:0007669"/>
    <property type="project" value="UniProtKB-KW"/>
</dbReference>
<keyword evidence="5" id="KW-0479">Metal-binding</keyword>
<evidence type="ECO:0000256" key="7">
    <source>
        <dbReference type="ARBA" id="ARBA00022840"/>
    </source>
</evidence>
<dbReference type="OrthoDB" id="9809323at2"/>
<dbReference type="Gene3D" id="3.30.460.10">
    <property type="entry name" value="Beta Polymerase, domain 2"/>
    <property type="match status" value="1"/>
</dbReference>
<gene>
    <name evidence="11" type="ordered locus">Metme_1996</name>
</gene>
<dbReference type="GO" id="GO:0046872">
    <property type="term" value="F:metal ion binding"/>
    <property type="evidence" value="ECO:0007669"/>
    <property type="project" value="UniProtKB-KW"/>
</dbReference>
<dbReference type="eggNOG" id="COG1669">
    <property type="taxonomic scope" value="Bacteria"/>
</dbReference>
<reference key="2">
    <citation type="submission" date="2011-05" db="EMBL/GenBank/DDBJ databases">
        <title>Complete genome sequence of the aerobic marine methanotroph Methylomonas methanica MC09.</title>
        <authorList>
            <person name="Boden R."/>
            <person name="Cunliffe M."/>
            <person name="Scanlan J."/>
            <person name="Moussard H."/>
            <person name="Kits K.D."/>
            <person name="Klotz M."/>
            <person name="Jetten M."/>
            <person name="Vuilleumier S."/>
            <person name="Han J."/>
            <person name="Peters L."/>
            <person name="Mikhailova N."/>
            <person name="Teshima H."/>
            <person name="Tapia R."/>
            <person name="Kyrpides N."/>
            <person name="Ivanova N."/>
            <person name="Pagani I."/>
            <person name="Cheng J.-F."/>
            <person name="Goodwin L."/>
            <person name="Han C."/>
            <person name="Hauser L."/>
            <person name="Land M."/>
            <person name="Lapidus A."/>
            <person name="Lucas S."/>
            <person name="Pitluck S."/>
            <person name="Woyke T."/>
            <person name="Stein L.Y."/>
            <person name="Murrell C."/>
        </authorList>
    </citation>
    <scope>NUCLEOTIDE SEQUENCE</scope>
    <source>
        <strain>MC09</strain>
    </source>
</reference>
<name>G0A577_METMM</name>
<keyword evidence="8" id="KW-0460">Magnesium</keyword>
<protein>
    <submittedName>
        <fullName evidence="11">DNA polymerase beta domain protein region</fullName>
    </submittedName>
</protein>
<organism evidence="11 12">
    <name type="scientific">Methylomonas methanica (strain DSM 25384 / MC09)</name>
    <dbReference type="NCBI Taxonomy" id="857087"/>
    <lineage>
        <taxon>Bacteria</taxon>
        <taxon>Pseudomonadati</taxon>
        <taxon>Pseudomonadota</taxon>
        <taxon>Gammaproteobacteria</taxon>
        <taxon>Methylococcales</taxon>
        <taxon>Methylococcaceae</taxon>
        <taxon>Methylomonas</taxon>
    </lineage>
</organism>
<evidence type="ECO:0000256" key="3">
    <source>
        <dbReference type="ARBA" id="ARBA00022679"/>
    </source>
</evidence>
<dbReference type="RefSeq" id="WP_013818654.1">
    <property type="nucleotide sequence ID" value="NC_015572.1"/>
</dbReference>
<evidence type="ECO:0000256" key="5">
    <source>
        <dbReference type="ARBA" id="ARBA00022723"/>
    </source>
</evidence>
<keyword evidence="6" id="KW-0547">Nucleotide-binding</keyword>
<evidence type="ECO:0000256" key="9">
    <source>
        <dbReference type="ARBA" id="ARBA00038276"/>
    </source>
</evidence>
<comment type="similarity">
    <text evidence="9">Belongs to the MntA antitoxin family.</text>
</comment>
<reference evidence="12" key="3">
    <citation type="submission" date="2011-05" db="EMBL/GenBank/DDBJ databases">
        <title>Complete sequence of Methylomonas methanica MC09.</title>
        <authorList>
            <consortium name="US DOE Joint Genome Institute"/>
            <person name="Lucas S."/>
            <person name="Han J."/>
            <person name="Lapidus A."/>
            <person name="Cheng J.-F."/>
            <person name="Goodwin L."/>
            <person name="Pitluck S."/>
            <person name="Peters L."/>
            <person name="Mikhailova N."/>
            <person name="Teshima H."/>
            <person name="Han C."/>
            <person name="Tapia R."/>
            <person name="Land M."/>
            <person name="Hauser L."/>
            <person name="Kyrpides N."/>
            <person name="Ivanova N."/>
            <person name="Pagani I."/>
            <person name="Stein L."/>
            <person name="Woyke T."/>
        </authorList>
    </citation>
    <scope>NUCLEOTIDE SEQUENCE [LARGE SCALE GENOMIC DNA]</scope>
    <source>
        <strain evidence="12">MC09</strain>
    </source>
</reference>
<evidence type="ECO:0000256" key="6">
    <source>
        <dbReference type="ARBA" id="ARBA00022741"/>
    </source>
</evidence>
<dbReference type="GO" id="GO:0016779">
    <property type="term" value="F:nucleotidyltransferase activity"/>
    <property type="evidence" value="ECO:0007669"/>
    <property type="project" value="UniProtKB-KW"/>
</dbReference>
<dbReference type="Pfam" id="PF01909">
    <property type="entry name" value="NTP_transf_2"/>
    <property type="match status" value="1"/>
</dbReference>
<evidence type="ECO:0000256" key="2">
    <source>
        <dbReference type="ARBA" id="ARBA00022649"/>
    </source>
</evidence>
<keyword evidence="7" id="KW-0067">ATP-binding</keyword>
<dbReference type="InterPro" id="IPR043519">
    <property type="entry name" value="NT_sf"/>
</dbReference>
<feature type="domain" description="Polymerase nucleotidyl transferase" evidence="10">
    <location>
        <begin position="26"/>
        <end position="95"/>
    </location>
</feature>
<accession>G0A577</accession>
<comment type="cofactor">
    <cofactor evidence="1">
        <name>Mg(2+)</name>
        <dbReference type="ChEBI" id="CHEBI:18420"/>
    </cofactor>
</comment>
<dbReference type="EMBL" id="CP002738">
    <property type="protein sequence ID" value="AEG00407.1"/>
    <property type="molecule type" value="Genomic_DNA"/>
</dbReference>
<evidence type="ECO:0000256" key="1">
    <source>
        <dbReference type="ARBA" id="ARBA00001946"/>
    </source>
</evidence>
<dbReference type="PANTHER" id="PTHR33571">
    <property type="entry name" value="SSL8005 PROTEIN"/>
    <property type="match status" value="1"/>
</dbReference>
<dbReference type="InterPro" id="IPR052038">
    <property type="entry name" value="Type-VII_TA_antitoxin"/>
</dbReference>
<keyword evidence="3" id="KW-0808">Transferase</keyword>